<proteinExistence type="predicted"/>
<keyword evidence="9" id="KW-1185">Reference proteome</keyword>
<keyword evidence="3 6" id="KW-1133">Transmembrane helix</keyword>
<feature type="transmembrane region" description="Helical" evidence="6">
    <location>
        <begin position="66"/>
        <end position="96"/>
    </location>
</feature>
<organism evidence="8 9">
    <name type="scientific">Eruca vesicaria subsp. sativa</name>
    <name type="common">Garden rocket</name>
    <name type="synonym">Eruca sativa</name>
    <dbReference type="NCBI Taxonomy" id="29727"/>
    <lineage>
        <taxon>Eukaryota</taxon>
        <taxon>Viridiplantae</taxon>
        <taxon>Streptophyta</taxon>
        <taxon>Embryophyta</taxon>
        <taxon>Tracheophyta</taxon>
        <taxon>Spermatophyta</taxon>
        <taxon>Magnoliopsida</taxon>
        <taxon>eudicotyledons</taxon>
        <taxon>Gunneridae</taxon>
        <taxon>Pentapetalae</taxon>
        <taxon>rosids</taxon>
        <taxon>malvids</taxon>
        <taxon>Brassicales</taxon>
        <taxon>Brassicaceae</taxon>
        <taxon>Brassiceae</taxon>
        <taxon>Eruca</taxon>
    </lineage>
</organism>
<keyword evidence="2 6" id="KW-0812">Transmembrane</keyword>
<evidence type="ECO:0000259" key="7">
    <source>
        <dbReference type="Pfam" id="PF03168"/>
    </source>
</evidence>
<comment type="subcellular location">
    <subcellularLocation>
        <location evidence="1">Membrane</location>
        <topology evidence="1">Single-pass membrane protein</topology>
    </subcellularLocation>
</comment>
<dbReference type="Pfam" id="PF03168">
    <property type="entry name" value="LEA_2"/>
    <property type="match status" value="1"/>
</dbReference>
<reference evidence="8 9" key="1">
    <citation type="submission" date="2022-03" db="EMBL/GenBank/DDBJ databases">
        <authorList>
            <person name="Macdonald S."/>
            <person name="Ahmed S."/>
            <person name="Newling K."/>
        </authorList>
    </citation>
    <scope>NUCLEOTIDE SEQUENCE [LARGE SCALE GENOMIC DNA]</scope>
</reference>
<evidence type="ECO:0000256" key="4">
    <source>
        <dbReference type="ARBA" id="ARBA00023136"/>
    </source>
</evidence>
<dbReference type="PANTHER" id="PTHR31234">
    <property type="entry name" value="LATE EMBRYOGENESIS ABUNDANT (LEA) HYDROXYPROLINE-RICH GLYCOPROTEIN FAMILY"/>
    <property type="match status" value="1"/>
</dbReference>
<dbReference type="InterPro" id="IPR004864">
    <property type="entry name" value="LEA_2"/>
</dbReference>
<evidence type="ECO:0000313" key="9">
    <source>
        <dbReference type="Proteomes" id="UP001642260"/>
    </source>
</evidence>
<evidence type="ECO:0000256" key="6">
    <source>
        <dbReference type="SAM" id="Phobius"/>
    </source>
</evidence>
<gene>
    <name evidence="8" type="ORF">ERUC_LOCUS6727</name>
</gene>
<dbReference type="EMBL" id="CAKOAT010078377">
    <property type="protein sequence ID" value="CAH8313303.1"/>
    <property type="molecule type" value="Genomic_DNA"/>
</dbReference>
<evidence type="ECO:0000256" key="1">
    <source>
        <dbReference type="ARBA" id="ARBA00004167"/>
    </source>
</evidence>
<accession>A0ABC8J4X4</accession>
<comment type="caution">
    <text evidence="8">The sequence shown here is derived from an EMBL/GenBank/DDBJ whole genome shotgun (WGS) entry which is preliminary data.</text>
</comment>
<evidence type="ECO:0000256" key="5">
    <source>
        <dbReference type="SAM" id="MobiDB-lite"/>
    </source>
</evidence>
<evidence type="ECO:0000256" key="2">
    <source>
        <dbReference type="ARBA" id="ARBA00022692"/>
    </source>
</evidence>
<keyword evidence="4 6" id="KW-0472">Membrane</keyword>
<evidence type="ECO:0000313" key="8">
    <source>
        <dbReference type="EMBL" id="CAH8313303.1"/>
    </source>
</evidence>
<feature type="region of interest" description="Disordered" evidence="5">
    <location>
        <begin position="1"/>
        <end position="57"/>
    </location>
</feature>
<sequence>MADYQMNPPVLQKPPGYRDPNMPPPNPHPPPPPPLASRPQPQPPSMRKTAAGMPPSFRPKRKRTNFFKSCCCCLCITLVLLVFLFLVATAVFYLWFDPKLPTFSLSSFRLDGFKLSDDPDGASLSATSVARVEMRNPNTKLVFYYGDTNVDMSIGSGNDETQMGDTTINGFRQGPKNSTSVKVETSVKSLLVDRGLAKRLASKFQTKDLVINVVAKTKVGLGVGGIKIGMLAVNLRCGGVSLNKLDTDSPKCILNTLKWVNLQ</sequence>
<name>A0ABC8J4X4_ERUVS</name>
<protein>
    <recommendedName>
        <fullName evidence="7">Late embryogenesis abundant protein LEA-2 subgroup domain-containing protein</fullName>
    </recommendedName>
</protein>
<dbReference type="InterPro" id="IPR044839">
    <property type="entry name" value="NDR1-like"/>
</dbReference>
<dbReference type="PANTHER" id="PTHR31234:SF35">
    <property type="entry name" value="LATE EMBRYOGENESIS ABUNDANT (LEA) HYDROXYPROLINE-RICH GLYCOPROTEIN FAMILY"/>
    <property type="match status" value="1"/>
</dbReference>
<feature type="domain" description="Late embryogenesis abundant protein LEA-2 subgroup" evidence="7">
    <location>
        <begin position="132"/>
        <end position="227"/>
    </location>
</feature>
<feature type="compositionally biased region" description="Pro residues" evidence="5">
    <location>
        <begin position="21"/>
        <end position="44"/>
    </location>
</feature>
<dbReference type="AlphaFoldDB" id="A0ABC8J4X4"/>
<evidence type="ECO:0000256" key="3">
    <source>
        <dbReference type="ARBA" id="ARBA00022989"/>
    </source>
</evidence>
<dbReference type="Proteomes" id="UP001642260">
    <property type="component" value="Unassembled WGS sequence"/>
</dbReference>
<dbReference type="GO" id="GO:0016020">
    <property type="term" value="C:membrane"/>
    <property type="evidence" value="ECO:0007669"/>
    <property type="project" value="UniProtKB-SubCell"/>
</dbReference>